<name>A0ABS9KPR2_9BACT</name>
<proteinExistence type="inferred from homology"/>
<evidence type="ECO:0000256" key="5">
    <source>
        <dbReference type="ARBA" id="ARBA00023237"/>
    </source>
</evidence>
<keyword evidence="9" id="KW-1185">Reference proteome</keyword>
<accession>A0ABS9KPR2</accession>
<evidence type="ECO:0000259" key="7">
    <source>
        <dbReference type="Pfam" id="PF14322"/>
    </source>
</evidence>
<sequence>MKLSNKIFIAALATTMLTTGLSCKKKLEENPYTVFSVDYFKTPSGFQNGVNAIYSGMRFLYGPEGAVAMGVAGTDEWAMASETRRGAAGDLTSFCDYSLDNTGGSILTPWNRSFNNINLANALIEYAPEVQINDADKNVALGEIRFLRALYYLNLIQYFGAVPIDLGSGELKFNQSPFQGFNRLPTAEVFVKNYNTIIEDFTFATQNLPDRRPAGAFKLSKAAAFHFLAKAYLFRGYSAAKQQSDFANAYTAASEVINNQAKYGVALQQTYAEVHRPGNDYNSEILFSIERIPGNFAANEVGDPPNTIGGGKGVDAANDFCGDYTSVSAPLASSGTRPVNTRTVTYGRPIRRFCPTPWLYNTAFADKFNDSRYEGSFRTAYIASVTGGGFTADVDTGFVMALTNRIADSLNGISPAGPRLKPYRVIAPREFYFVGGLLDASTQNMYPSLSKYEDPGRGLANNPGSRPFPAAKLSETYLLAAEAAMQNSNPTEAMNLINVLKQRAVRRPGLTPTQITDRYEAIRLTAASQVTLDFILDERTRELCGESVRWGDLAVRGKLIERVKLYNTDATAKITANKHELRPIPKEQLDRITDANKQQYQNPGY</sequence>
<feature type="domain" description="RagB/SusD" evidence="6">
    <location>
        <begin position="442"/>
        <end position="605"/>
    </location>
</feature>
<dbReference type="EMBL" id="JAKLTR010000004">
    <property type="protein sequence ID" value="MCG2614291.1"/>
    <property type="molecule type" value="Genomic_DNA"/>
</dbReference>
<dbReference type="Pfam" id="PF07980">
    <property type="entry name" value="SusD_RagB"/>
    <property type="match status" value="1"/>
</dbReference>
<comment type="subcellular location">
    <subcellularLocation>
        <location evidence="1">Cell outer membrane</location>
    </subcellularLocation>
</comment>
<evidence type="ECO:0000313" key="9">
    <source>
        <dbReference type="Proteomes" id="UP001165367"/>
    </source>
</evidence>
<dbReference type="Gene3D" id="1.25.40.390">
    <property type="match status" value="1"/>
</dbReference>
<evidence type="ECO:0000256" key="1">
    <source>
        <dbReference type="ARBA" id="ARBA00004442"/>
    </source>
</evidence>
<comment type="caution">
    <text evidence="8">The sequence shown here is derived from an EMBL/GenBank/DDBJ whole genome shotgun (WGS) entry which is preliminary data.</text>
</comment>
<evidence type="ECO:0000256" key="2">
    <source>
        <dbReference type="ARBA" id="ARBA00006275"/>
    </source>
</evidence>
<dbReference type="Pfam" id="PF14322">
    <property type="entry name" value="SusD-like_3"/>
    <property type="match status" value="1"/>
</dbReference>
<dbReference type="Proteomes" id="UP001165367">
    <property type="component" value="Unassembled WGS sequence"/>
</dbReference>
<dbReference type="SUPFAM" id="SSF48452">
    <property type="entry name" value="TPR-like"/>
    <property type="match status" value="1"/>
</dbReference>
<organism evidence="8 9">
    <name type="scientific">Terrimonas ginsenosidimutans</name>
    <dbReference type="NCBI Taxonomy" id="2908004"/>
    <lineage>
        <taxon>Bacteria</taxon>
        <taxon>Pseudomonadati</taxon>
        <taxon>Bacteroidota</taxon>
        <taxon>Chitinophagia</taxon>
        <taxon>Chitinophagales</taxon>
        <taxon>Chitinophagaceae</taxon>
        <taxon>Terrimonas</taxon>
    </lineage>
</organism>
<dbReference type="PROSITE" id="PS51257">
    <property type="entry name" value="PROKAR_LIPOPROTEIN"/>
    <property type="match status" value="1"/>
</dbReference>
<protein>
    <submittedName>
        <fullName evidence="8">RagB/SusD family nutrient uptake outer membrane protein</fullName>
    </submittedName>
</protein>
<dbReference type="InterPro" id="IPR012944">
    <property type="entry name" value="SusD_RagB_dom"/>
</dbReference>
<evidence type="ECO:0000259" key="6">
    <source>
        <dbReference type="Pfam" id="PF07980"/>
    </source>
</evidence>
<dbReference type="RefSeq" id="WP_237870575.1">
    <property type="nucleotide sequence ID" value="NZ_JAKLTR010000004.1"/>
</dbReference>
<dbReference type="InterPro" id="IPR011990">
    <property type="entry name" value="TPR-like_helical_dom_sf"/>
</dbReference>
<evidence type="ECO:0000256" key="4">
    <source>
        <dbReference type="ARBA" id="ARBA00023136"/>
    </source>
</evidence>
<comment type="similarity">
    <text evidence="2">Belongs to the SusD family.</text>
</comment>
<keyword evidence="3" id="KW-0732">Signal</keyword>
<reference evidence="8" key="1">
    <citation type="submission" date="2022-01" db="EMBL/GenBank/DDBJ databases">
        <authorList>
            <person name="Jo J.-H."/>
            <person name="Im W.-T."/>
        </authorList>
    </citation>
    <scope>NUCLEOTIDE SEQUENCE</scope>
    <source>
        <strain evidence="8">NA20</strain>
    </source>
</reference>
<evidence type="ECO:0000256" key="3">
    <source>
        <dbReference type="ARBA" id="ARBA00022729"/>
    </source>
</evidence>
<feature type="domain" description="SusD-like N-terminal" evidence="7">
    <location>
        <begin position="103"/>
        <end position="233"/>
    </location>
</feature>
<evidence type="ECO:0000313" key="8">
    <source>
        <dbReference type="EMBL" id="MCG2614291.1"/>
    </source>
</evidence>
<dbReference type="InterPro" id="IPR033985">
    <property type="entry name" value="SusD-like_N"/>
</dbReference>
<keyword evidence="4" id="KW-0472">Membrane</keyword>
<gene>
    <name evidence="8" type="ORF">LZZ85_08355</name>
</gene>
<keyword evidence="5" id="KW-0998">Cell outer membrane</keyword>